<dbReference type="EMBL" id="LAZR01040601">
    <property type="protein sequence ID" value="KKL14087.1"/>
    <property type="molecule type" value="Genomic_DNA"/>
</dbReference>
<reference evidence="1" key="1">
    <citation type="journal article" date="2015" name="Nature">
        <title>Complex archaea that bridge the gap between prokaryotes and eukaryotes.</title>
        <authorList>
            <person name="Spang A."/>
            <person name="Saw J.H."/>
            <person name="Jorgensen S.L."/>
            <person name="Zaremba-Niedzwiedzka K."/>
            <person name="Martijn J."/>
            <person name="Lind A.E."/>
            <person name="van Eijk R."/>
            <person name="Schleper C."/>
            <person name="Guy L."/>
            <person name="Ettema T.J."/>
        </authorList>
    </citation>
    <scope>NUCLEOTIDE SEQUENCE</scope>
</reference>
<proteinExistence type="predicted"/>
<gene>
    <name evidence="1" type="ORF">LCGC14_2519270</name>
</gene>
<comment type="caution">
    <text evidence="1">The sequence shown here is derived from an EMBL/GenBank/DDBJ whole genome shotgun (WGS) entry which is preliminary data.</text>
</comment>
<name>A0A0F9BJU7_9ZZZZ</name>
<sequence length="146" mass="17026">MAEWSREWDQFPLAEKCKALVAAASKKPGEAVSNNFKGVRLHARLIKEGEPNGDGEVWKIGMSVTTKRYPPGWMWEMFIWAWPVIFHKDEMITTSYEKQDLGKRKMLFKEYTLVYRYDIQKIIKEFDETTKKLQSESKSSIPSEAA</sequence>
<evidence type="ECO:0000313" key="1">
    <source>
        <dbReference type="EMBL" id="KKL14087.1"/>
    </source>
</evidence>
<organism evidence="1">
    <name type="scientific">marine sediment metagenome</name>
    <dbReference type="NCBI Taxonomy" id="412755"/>
    <lineage>
        <taxon>unclassified sequences</taxon>
        <taxon>metagenomes</taxon>
        <taxon>ecological metagenomes</taxon>
    </lineage>
</organism>
<protein>
    <submittedName>
        <fullName evidence="1">Uncharacterized protein</fullName>
    </submittedName>
</protein>
<dbReference type="AlphaFoldDB" id="A0A0F9BJU7"/>
<accession>A0A0F9BJU7</accession>